<keyword evidence="9" id="KW-0378">Hydrolase</keyword>
<evidence type="ECO:0000259" key="19">
    <source>
        <dbReference type="Pfam" id="PF00905"/>
    </source>
</evidence>
<dbReference type="OrthoDB" id="9766909at2"/>
<dbReference type="NCBIfam" id="TIGR02074">
    <property type="entry name" value="PBP_1a_fam"/>
    <property type="match status" value="1"/>
</dbReference>
<dbReference type="InterPro" id="IPR036950">
    <property type="entry name" value="PBP_transglycosylase"/>
</dbReference>
<evidence type="ECO:0000256" key="1">
    <source>
        <dbReference type="ARBA" id="ARBA00007090"/>
    </source>
</evidence>
<evidence type="ECO:0000256" key="16">
    <source>
        <dbReference type="ARBA" id="ARBA00034000"/>
    </source>
</evidence>
<dbReference type="EMBL" id="JQBZ01000025">
    <property type="protein sequence ID" value="KRN88507.1"/>
    <property type="molecule type" value="Genomic_DNA"/>
</dbReference>
<dbReference type="GO" id="GO:0009252">
    <property type="term" value="P:peptidoglycan biosynthetic process"/>
    <property type="evidence" value="ECO:0007669"/>
    <property type="project" value="UniProtKB-KW"/>
</dbReference>
<keyword evidence="11" id="KW-0573">Peptidoglycan synthesis</keyword>
<dbReference type="RefSeq" id="WP_027106915.1">
    <property type="nucleotide sequence ID" value="NZ_JQBZ01000025.1"/>
</dbReference>
<keyword evidence="6" id="KW-0328">Glycosyltransferase</keyword>
<comment type="catalytic activity">
    <reaction evidence="17">
        <text>[GlcNAc-(1-&gt;4)-Mur2Ac(oyl-L-Ala-gamma-D-Glu-L-Lys-D-Ala-D-Ala)](n)-di-trans,octa-cis-undecaprenyl diphosphate + beta-D-GlcNAc-(1-&gt;4)-Mur2Ac(oyl-L-Ala-gamma-D-Glu-L-Lys-D-Ala-D-Ala)-di-trans,octa-cis-undecaprenyl diphosphate = [GlcNAc-(1-&gt;4)-Mur2Ac(oyl-L-Ala-gamma-D-Glu-L-Lys-D-Ala-D-Ala)](n+1)-di-trans,octa-cis-undecaprenyl diphosphate + di-trans,octa-cis-undecaprenyl diphosphate + H(+)</text>
        <dbReference type="Rhea" id="RHEA:23708"/>
        <dbReference type="Rhea" id="RHEA-COMP:9602"/>
        <dbReference type="Rhea" id="RHEA-COMP:9603"/>
        <dbReference type="ChEBI" id="CHEBI:15378"/>
        <dbReference type="ChEBI" id="CHEBI:58405"/>
        <dbReference type="ChEBI" id="CHEBI:60033"/>
        <dbReference type="ChEBI" id="CHEBI:78435"/>
        <dbReference type="EC" id="2.4.99.28"/>
    </reaction>
</comment>
<comment type="similarity">
    <text evidence="1">In the C-terminal section; belongs to the transpeptidase family.</text>
</comment>
<dbReference type="AlphaFoldDB" id="A0A0R2KGV5"/>
<sequence length="703" mass="79890">MKNNTFFERVLEKIKHFWQKFWNWLKIKWRRYQINRWIIVLLLSAFLVISIYLVALAKTTDVKGLRSQLKQATIIYDQKDQKAGYLYSQKGTWVNLDQISPNVENAVLSVEDRNFYHEHGFSVKGITRAGLSYVKNKLLRRNQISGGGSTLTQQLVKNAFLSQEQTFTRKAKEIFISVQVENVYSKKDILAMYLNNAYFGNGVWGVEDASEKYFGKHASQLTVPEAATLAGMLKGPNVYNPIDHPKAALARRNVVLKTMVANDKITEKQKEQYQKATMNLKDDYKYHSGYRYPYYFDAVIAEAMHKYDLTETQIMNQGYKIYTSLNQSYQESMQQTFDNNSLFPATEAGKKPLQAASIAINPKNGGVQALVGGREDTHVFRGYNRATQLIRSPGSTIKPLAVYMPALQSGYHYDSMLEDEYQAYGTNKYQPHNWNDVYVGKLPMYQALAQSKNTSAVWLLNKIGVKKGYDSVEKFGINLDKSDNNLSLALGGLKKGVSPYQMAAAYTAFANEGVQYQPHLITKIVDATGKVIVDNTDPKSKKIMTKKVADEMTSMMLDVYRPHGTGYGARPYGYTIAGKTGTTQLIINKQRMDKEHWYIAYTPDVVVASWVGYDSNSRAVNNLSVGSNLFRTEMEGILSKTPLTKFTVKPADVILQEKQADQADFWDSLKKSSEQVGSEVYDKVKDFWDKSKKTVQDFILKNR</sequence>
<feature type="domain" description="Penicillin-binding protein transpeptidase" evidence="19">
    <location>
        <begin position="358"/>
        <end position="607"/>
    </location>
</feature>
<evidence type="ECO:0000256" key="5">
    <source>
        <dbReference type="ARBA" id="ARBA00022670"/>
    </source>
</evidence>
<evidence type="ECO:0000259" key="20">
    <source>
        <dbReference type="Pfam" id="PF00912"/>
    </source>
</evidence>
<keyword evidence="5" id="KW-0645">Protease</keyword>
<dbReference type="GO" id="GO:0071555">
    <property type="term" value="P:cell wall organization"/>
    <property type="evidence" value="ECO:0007669"/>
    <property type="project" value="UniProtKB-KW"/>
</dbReference>
<dbReference type="InterPro" id="IPR050396">
    <property type="entry name" value="Glycosyltr_51/Transpeptidase"/>
</dbReference>
<dbReference type="InterPro" id="IPR001264">
    <property type="entry name" value="Glyco_trans_51"/>
</dbReference>
<evidence type="ECO:0000256" key="8">
    <source>
        <dbReference type="ARBA" id="ARBA00022692"/>
    </source>
</evidence>
<reference evidence="21 22" key="1">
    <citation type="journal article" date="2015" name="Genome Announc.">
        <title>Expanding the biotechnology potential of lactobacilli through comparative genomics of 213 strains and associated genera.</title>
        <authorList>
            <person name="Sun Z."/>
            <person name="Harris H.M."/>
            <person name="McCann A."/>
            <person name="Guo C."/>
            <person name="Argimon S."/>
            <person name="Zhang W."/>
            <person name="Yang X."/>
            <person name="Jeffery I.B."/>
            <person name="Cooney J.C."/>
            <person name="Kagawa T.F."/>
            <person name="Liu W."/>
            <person name="Song Y."/>
            <person name="Salvetti E."/>
            <person name="Wrobel A."/>
            <person name="Rasinkangas P."/>
            <person name="Parkhill J."/>
            <person name="Rea M.C."/>
            <person name="O'Sullivan O."/>
            <person name="Ritari J."/>
            <person name="Douillard F.P."/>
            <person name="Paul Ross R."/>
            <person name="Yang R."/>
            <person name="Briner A.E."/>
            <person name="Felis G.E."/>
            <person name="de Vos W.M."/>
            <person name="Barrangou R."/>
            <person name="Klaenhammer T.R."/>
            <person name="Caufield P.W."/>
            <person name="Cui Y."/>
            <person name="Zhang H."/>
            <person name="O'Toole P.W."/>
        </authorList>
    </citation>
    <scope>NUCLEOTIDE SEQUENCE [LARGE SCALE GENOMIC DNA]</scope>
    <source>
        <strain evidence="21 22">DSM 22408</strain>
    </source>
</reference>
<keyword evidence="12 18" id="KW-1133">Transmembrane helix</keyword>
<dbReference type="InterPro" id="IPR023346">
    <property type="entry name" value="Lysozyme-like_dom_sf"/>
</dbReference>
<evidence type="ECO:0000256" key="10">
    <source>
        <dbReference type="ARBA" id="ARBA00022960"/>
    </source>
</evidence>
<dbReference type="SUPFAM" id="SSF56601">
    <property type="entry name" value="beta-lactamase/transpeptidase-like"/>
    <property type="match status" value="1"/>
</dbReference>
<evidence type="ECO:0000313" key="22">
    <source>
        <dbReference type="Proteomes" id="UP000051500"/>
    </source>
</evidence>
<evidence type="ECO:0000313" key="21">
    <source>
        <dbReference type="EMBL" id="KRN88507.1"/>
    </source>
</evidence>
<dbReference type="Pfam" id="PF00905">
    <property type="entry name" value="Transpeptidase"/>
    <property type="match status" value="1"/>
</dbReference>
<name>A0A0R2KGV5_9LACO</name>
<organism evidence="21 22">
    <name type="scientific">Ligilactobacillus ceti DSM 22408</name>
    <dbReference type="NCBI Taxonomy" id="1122146"/>
    <lineage>
        <taxon>Bacteria</taxon>
        <taxon>Bacillati</taxon>
        <taxon>Bacillota</taxon>
        <taxon>Bacilli</taxon>
        <taxon>Lactobacillales</taxon>
        <taxon>Lactobacillaceae</taxon>
        <taxon>Ligilactobacillus</taxon>
    </lineage>
</organism>
<keyword evidence="3" id="KW-1003">Cell membrane</keyword>
<keyword evidence="13 18" id="KW-0472">Membrane</keyword>
<evidence type="ECO:0000256" key="7">
    <source>
        <dbReference type="ARBA" id="ARBA00022679"/>
    </source>
</evidence>
<keyword evidence="10" id="KW-0133">Cell shape</keyword>
<evidence type="ECO:0000256" key="3">
    <source>
        <dbReference type="ARBA" id="ARBA00022475"/>
    </source>
</evidence>
<dbReference type="FunFam" id="1.10.3810.10:FF:000001">
    <property type="entry name" value="Penicillin-binding protein 1A"/>
    <property type="match status" value="1"/>
</dbReference>
<keyword evidence="4" id="KW-0121">Carboxypeptidase</keyword>
<evidence type="ECO:0000256" key="15">
    <source>
        <dbReference type="ARBA" id="ARBA00023316"/>
    </source>
</evidence>
<dbReference type="STRING" id="1122146.IV53_GL000471"/>
<evidence type="ECO:0000256" key="11">
    <source>
        <dbReference type="ARBA" id="ARBA00022984"/>
    </source>
</evidence>
<keyword evidence="22" id="KW-1185">Reference proteome</keyword>
<evidence type="ECO:0000256" key="2">
    <source>
        <dbReference type="ARBA" id="ARBA00007739"/>
    </source>
</evidence>
<keyword evidence="14" id="KW-0511">Multifunctional enzyme</keyword>
<dbReference type="GO" id="GO:0008955">
    <property type="term" value="F:peptidoglycan glycosyltransferase activity"/>
    <property type="evidence" value="ECO:0007669"/>
    <property type="project" value="UniProtKB-EC"/>
</dbReference>
<evidence type="ECO:0000256" key="14">
    <source>
        <dbReference type="ARBA" id="ARBA00023268"/>
    </source>
</evidence>
<dbReference type="Gene3D" id="6.20.370.110">
    <property type="match status" value="1"/>
</dbReference>
<dbReference type="SUPFAM" id="SSF53955">
    <property type="entry name" value="Lysozyme-like"/>
    <property type="match status" value="1"/>
</dbReference>
<keyword evidence="15" id="KW-0961">Cell wall biogenesis/degradation</keyword>
<feature type="domain" description="Glycosyl transferase family 51" evidence="20">
    <location>
        <begin position="87"/>
        <end position="259"/>
    </location>
</feature>
<dbReference type="GO" id="GO:0006508">
    <property type="term" value="P:proteolysis"/>
    <property type="evidence" value="ECO:0007669"/>
    <property type="project" value="UniProtKB-KW"/>
</dbReference>
<comment type="caution">
    <text evidence="21">The sequence shown here is derived from an EMBL/GenBank/DDBJ whole genome shotgun (WGS) entry which is preliminary data.</text>
</comment>
<gene>
    <name evidence="21" type="ORF">IV53_GL000471</name>
</gene>
<protein>
    <submittedName>
        <fullName evidence="21">Multimodular transpeptidase-transglycosylase</fullName>
    </submittedName>
</protein>
<feature type="transmembrane region" description="Helical" evidence="18">
    <location>
        <begin position="37"/>
        <end position="57"/>
    </location>
</feature>
<dbReference type="GO" id="GO:0008360">
    <property type="term" value="P:regulation of cell shape"/>
    <property type="evidence" value="ECO:0007669"/>
    <property type="project" value="UniProtKB-KW"/>
</dbReference>
<evidence type="ECO:0000256" key="17">
    <source>
        <dbReference type="ARBA" id="ARBA00049902"/>
    </source>
</evidence>
<dbReference type="GO" id="GO:0008658">
    <property type="term" value="F:penicillin binding"/>
    <property type="evidence" value="ECO:0007669"/>
    <property type="project" value="InterPro"/>
</dbReference>
<proteinExistence type="inferred from homology"/>
<accession>A0A0R2KGV5</accession>
<dbReference type="PATRIC" id="fig|1122146.4.peg.483"/>
<dbReference type="InterPro" id="IPR012338">
    <property type="entry name" value="Beta-lactam/transpept-like"/>
</dbReference>
<dbReference type="eggNOG" id="COG0744">
    <property type="taxonomic scope" value="Bacteria"/>
</dbReference>
<keyword evidence="8 18" id="KW-0812">Transmembrane</keyword>
<dbReference type="InterPro" id="IPR001460">
    <property type="entry name" value="PCN-bd_Tpept"/>
</dbReference>
<comment type="similarity">
    <text evidence="2">In the N-terminal section; belongs to the glycosyltransferase 51 family.</text>
</comment>
<evidence type="ECO:0000256" key="4">
    <source>
        <dbReference type="ARBA" id="ARBA00022645"/>
    </source>
</evidence>
<dbReference type="Pfam" id="PF00912">
    <property type="entry name" value="Transgly"/>
    <property type="match status" value="1"/>
</dbReference>
<evidence type="ECO:0000256" key="18">
    <source>
        <dbReference type="SAM" id="Phobius"/>
    </source>
</evidence>
<keyword evidence="7" id="KW-0808">Transferase</keyword>
<dbReference type="GO" id="GO:0030288">
    <property type="term" value="C:outer membrane-bounded periplasmic space"/>
    <property type="evidence" value="ECO:0007669"/>
    <property type="project" value="TreeGrafter"/>
</dbReference>
<dbReference type="PANTHER" id="PTHR32282:SF32">
    <property type="entry name" value="PENICILLIN-BINDING PROTEIN 2A"/>
    <property type="match status" value="1"/>
</dbReference>
<dbReference type="PANTHER" id="PTHR32282">
    <property type="entry name" value="BINDING PROTEIN TRANSPEPTIDASE, PUTATIVE-RELATED"/>
    <property type="match status" value="1"/>
</dbReference>
<dbReference type="Gene3D" id="1.10.3810.10">
    <property type="entry name" value="Biosynthetic peptidoglycan transglycosylase-like"/>
    <property type="match status" value="1"/>
</dbReference>
<evidence type="ECO:0000256" key="9">
    <source>
        <dbReference type="ARBA" id="ARBA00022801"/>
    </source>
</evidence>
<dbReference type="Proteomes" id="UP000051500">
    <property type="component" value="Unassembled WGS sequence"/>
</dbReference>
<dbReference type="Gene3D" id="3.40.710.10">
    <property type="entry name" value="DD-peptidase/beta-lactamase superfamily"/>
    <property type="match status" value="1"/>
</dbReference>
<evidence type="ECO:0000256" key="13">
    <source>
        <dbReference type="ARBA" id="ARBA00023136"/>
    </source>
</evidence>
<evidence type="ECO:0000256" key="12">
    <source>
        <dbReference type="ARBA" id="ARBA00022989"/>
    </source>
</evidence>
<comment type="catalytic activity">
    <reaction evidence="16">
        <text>Preferential cleavage: (Ac)2-L-Lys-D-Ala-|-D-Ala. Also transpeptidation of peptidyl-alanyl moieties that are N-acyl substituents of D-alanine.</text>
        <dbReference type="EC" id="3.4.16.4"/>
    </reaction>
</comment>
<evidence type="ECO:0000256" key="6">
    <source>
        <dbReference type="ARBA" id="ARBA00022676"/>
    </source>
</evidence>
<dbReference type="GO" id="GO:0009002">
    <property type="term" value="F:serine-type D-Ala-D-Ala carboxypeptidase activity"/>
    <property type="evidence" value="ECO:0007669"/>
    <property type="project" value="UniProtKB-EC"/>
</dbReference>